<reference evidence="3" key="1">
    <citation type="journal article" date="2019" name="Int. J. Syst. Evol. Microbiol.">
        <title>The Global Catalogue of Microorganisms (GCM) 10K type strain sequencing project: providing services to taxonomists for standard genome sequencing and annotation.</title>
        <authorList>
            <consortium name="The Broad Institute Genomics Platform"/>
            <consortium name="The Broad Institute Genome Sequencing Center for Infectious Disease"/>
            <person name="Wu L."/>
            <person name="Ma J."/>
        </authorList>
    </citation>
    <scope>NUCLEOTIDE SEQUENCE [LARGE SCALE GENOMIC DNA]</scope>
    <source>
        <strain evidence="3">JCM 15478</strain>
    </source>
</reference>
<organism evidence="2 3">
    <name type="scientific">Streptomyces albiaxialis</name>
    <dbReference type="NCBI Taxonomy" id="329523"/>
    <lineage>
        <taxon>Bacteria</taxon>
        <taxon>Bacillati</taxon>
        <taxon>Actinomycetota</taxon>
        <taxon>Actinomycetes</taxon>
        <taxon>Kitasatosporales</taxon>
        <taxon>Streptomycetaceae</taxon>
        <taxon>Streptomyces</taxon>
    </lineage>
</organism>
<evidence type="ECO:0000256" key="1">
    <source>
        <dbReference type="SAM" id="MobiDB-lite"/>
    </source>
</evidence>
<accession>A0ABP5IQC1</accession>
<protein>
    <submittedName>
        <fullName evidence="2">Uncharacterized protein</fullName>
    </submittedName>
</protein>
<dbReference type="EMBL" id="BAAAPE010000030">
    <property type="protein sequence ID" value="GAA2104473.1"/>
    <property type="molecule type" value="Genomic_DNA"/>
</dbReference>
<name>A0ABP5IQC1_9ACTN</name>
<evidence type="ECO:0000313" key="2">
    <source>
        <dbReference type="EMBL" id="GAA2104473.1"/>
    </source>
</evidence>
<dbReference type="Proteomes" id="UP001500016">
    <property type="component" value="Unassembled WGS sequence"/>
</dbReference>
<comment type="caution">
    <text evidence="2">The sequence shown here is derived from an EMBL/GenBank/DDBJ whole genome shotgun (WGS) entry which is preliminary data.</text>
</comment>
<dbReference type="RefSeq" id="WP_344535683.1">
    <property type="nucleotide sequence ID" value="NZ_BAAAPE010000030.1"/>
</dbReference>
<feature type="region of interest" description="Disordered" evidence="1">
    <location>
        <begin position="101"/>
        <end position="127"/>
    </location>
</feature>
<keyword evidence="3" id="KW-1185">Reference proteome</keyword>
<evidence type="ECO:0000313" key="3">
    <source>
        <dbReference type="Proteomes" id="UP001500016"/>
    </source>
</evidence>
<sequence>MASSLGAGGSGCVREALGESGDRLAVSFKGFAFVVGQVDLFEHLVDAVPDGQELTLSGLFRDVERAACAGRPVGALGEEVIAAVALAQVVEADPEPLLSVEQTEIRPLPDQYGSSRPPGRLRRCRAR</sequence>
<proteinExistence type="predicted"/>
<gene>
    <name evidence="2" type="ORF">GCM10009801_80120</name>
</gene>